<dbReference type="InterPro" id="IPR003594">
    <property type="entry name" value="HATPase_dom"/>
</dbReference>
<keyword evidence="21" id="KW-0472">Membrane</keyword>
<evidence type="ECO:0000313" key="24">
    <source>
        <dbReference type="EMBL" id="AAF12539.1"/>
    </source>
</evidence>
<evidence type="ECO:0000259" key="22">
    <source>
        <dbReference type="PROSITE" id="PS50109"/>
    </source>
</evidence>
<dbReference type="Proteomes" id="UP000002524">
    <property type="component" value="Plasmid MP1"/>
</dbReference>
<dbReference type="InterPro" id="IPR036097">
    <property type="entry name" value="HisK_dim/P_sf"/>
</dbReference>
<dbReference type="Gene3D" id="3.30.565.10">
    <property type="entry name" value="Histidine kinase-like ATPase, C-terminal domain"/>
    <property type="match status" value="1"/>
</dbReference>
<evidence type="ECO:0000256" key="10">
    <source>
        <dbReference type="ARBA" id="ARBA00022777"/>
    </source>
</evidence>
<dbReference type="Gene3D" id="6.10.340.10">
    <property type="match status" value="1"/>
</dbReference>
<geneLocation type="plasmid" evidence="25">
    <name>megaplasmid MP1</name>
</geneLocation>
<evidence type="ECO:0000256" key="5">
    <source>
        <dbReference type="ARBA" id="ARBA00012438"/>
    </source>
</evidence>
<gene>
    <name evidence="24" type="ordered locus">DR_B0090</name>
</gene>
<dbReference type="SMART" id="SM00388">
    <property type="entry name" value="HisKA"/>
    <property type="match status" value="1"/>
</dbReference>
<dbReference type="EMBL" id="AE001826">
    <property type="protein sequence ID" value="AAF12539.1"/>
    <property type="molecule type" value="Genomic_DNA"/>
</dbReference>
<reference evidence="24 25" key="1">
    <citation type="journal article" date="1999" name="Science">
        <title>Genome sequence of the radioresistant bacterium Deinococcus radiodurans R1.</title>
        <authorList>
            <person name="White O."/>
            <person name="Eisen J.A."/>
            <person name="Heidelberg J.F."/>
            <person name="Hickey E.K."/>
            <person name="Peterson J.D."/>
            <person name="Dodson R.J."/>
            <person name="Haft D.H."/>
            <person name="Gwinn M.L."/>
            <person name="Nelson W.C."/>
            <person name="Richardson D.L."/>
            <person name="Moffat K.S."/>
            <person name="Qin H."/>
            <person name="Jiang L."/>
            <person name="Pamphile W."/>
            <person name="Crosby M."/>
            <person name="Shen M."/>
            <person name="Vamathevan J.J."/>
            <person name="Lam P."/>
            <person name="McDonald L."/>
            <person name="Utterback T."/>
            <person name="Zalewski C."/>
            <person name="Makarova K.S."/>
            <person name="Aravind L."/>
            <person name="Daly M.J."/>
            <person name="Minton K.W."/>
            <person name="Fleischmann R.D."/>
            <person name="Ketchum K.A."/>
            <person name="Nelson K.E."/>
            <person name="Salzberg S."/>
            <person name="Smith H.O."/>
            <person name="Venter J.C."/>
            <person name="Fraser C.M."/>
        </authorList>
    </citation>
    <scope>NUCLEOTIDE SEQUENCE [LARGE SCALE GENOMIC DNA]</scope>
    <source>
        <strain evidence="25">ATCC 13939 / DSM 20539 / JCM 16871 / LMG 4051 / NBRC 15346 / NCIMB 9279 / R1 / VKM B-1422</strain>
    </source>
</reference>
<keyword evidence="8" id="KW-0808">Transferase</keyword>
<dbReference type="KEGG" id="dra:DR_B0090"/>
<dbReference type="EnsemblBacteria" id="AAF12539">
    <property type="protein sequence ID" value="AAF12539"/>
    <property type="gene ID" value="DR_B0090"/>
</dbReference>
<dbReference type="GO" id="GO:0004721">
    <property type="term" value="F:phosphoprotein phosphatase activity"/>
    <property type="evidence" value="ECO:0007669"/>
    <property type="project" value="UniProtKB-KW"/>
</dbReference>
<comment type="subcellular location">
    <subcellularLocation>
        <location evidence="4">Cell membrane</location>
        <topology evidence="4">Multi-pass membrane protein</topology>
    </subcellularLocation>
</comment>
<name>Q9RZN3_DEIRA</name>
<feature type="domain" description="HAMP" evidence="23">
    <location>
        <begin position="163"/>
        <end position="217"/>
    </location>
</feature>
<dbReference type="OrthoDB" id="74171at2"/>
<keyword evidence="11" id="KW-0378">Hydrolase</keyword>
<dbReference type="PATRIC" id="fig|243230.17.peg.88"/>
<feature type="domain" description="Histidine kinase" evidence="22">
    <location>
        <begin position="225"/>
        <end position="433"/>
    </location>
</feature>
<evidence type="ECO:0000256" key="1">
    <source>
        <dbReference type="ARBA" id="ARBA00000085"/>
    </source>
</evidence>
<dbReference type="PRINTS" id="PR00344">
    <property type="entry name" value="BCTRLSENSOR"/>
</dbReference>
<dbReference type="SMART" id="SM00387">
    <property type="entry name" value="HATPase_c"/>
    <property type="match status" value="1"/>
</dbReference>
<evidence type="ECO:0000256" key="9">
    <source>
        <dbReference type="ARBA" id="ARBA00022741"/>
    </source>
</evidence>
<organism evidence="24 25">
    <name type="scientific">Deinococcus radiodurans (strain ATCC 13939 / DSM 20539 / JCM 16871 / CCUG 27074 / LMG 4051 / NBRC 15346 / NCIMB 9279 / VKM B-1422 / R1)</name>
    <dbReference type="NCBI Taxonomy" id="243230"/>
    <lineage>
        <taxon>Bacteria</taxon>
        <taxon>Thermotogati</taxon>
        <taxon>Deinococcota</taxon>
        <taxon>Deinococci</taxon>
        <taxon>Deinococcales</taxon>
        <taxon>Deinococcaceae</taxon>
        <taxon>Deinococcus</taxon>
    </lineage>
</organism>
<dbReference type="HOGENOM" id="CLU_000445_89_6_0"/>
<dbReference type="GO" id="GO:0000155">
    <property type="term" value="F:phosphorelay sensor kinase activity"/>
    <property type="evidence" value="ECO:0007669"/>
    <property type="project" value="InterPro"/>
</dbReference>
<evidence type="ECO:0000256" key="19">
    <source>
        <dbReference type="ARBA" id="ARBA00040454"/>
    </source>
</evidence>
<evidence type="ECO:0000256" key="13">
    <source>
        <dbReference type="ARBA" id="ARBA00022842"/>
    </source>
</evidence>
<dbReference type="InterPro" id="IPR050980">
    <property type="entry name" value="2C_sensor_his_kinase"/>
</dbReference>
<protein>
    <recommendedName>
        <fullName evidence="19">Signal transduction histidine-protein kinase/phosphatase MprB</fullName>
        <ecNumber evidence="5">2.7.13.3</ecNumber>
    </recommendedName>
    <alternativeName>
        <fullName evidence="20">Mycobacterial persistence regulator B</fullName>
    </alternativeName>
</protein>
<dbReference type="InterPro" id="IPR036890">
    <property type="entry name" value="HATPase_C_sf"/>
</dbReference>
<accession>Q9RZN3</accession>
<keyword evidence="14" id="KW-0904">Protein phosphatase</keyword>
<evidence type="ECO:0000256" key="11">
    <source>
        <dbReference type="ARBA" id="ARBA00022801"/>
    </source>
</evidence>
<dbReference type="GO" id="GO:0005524">
    <property type="term" value="F:ATP binding"/>
    <property type="evidence" value="ECO:0007669"/>
    <property type="project" value="UniProtKB-KW"/>
</dbReference>
<evidence type="ECO:0000256" key="12">
    <source>
        <dbReference type="ARBA" id="ARBA00022840"/>
    </source>
</evidence>
<evidence type="ECO:0000256" key="4">
    <source>
        <dbReference type="ARBA" id="ARBA00004651"/>
    </source>
</evidence>
<dbReference type="Pfam" id="PF00672">
    <property type="entry name" value="HAMP"/>
    <property type="match status" value="1"/>
</dbReference>
<evidence type="ECO:0000256" key="18">
    <source>
        <dbReference type="ARBA" id="ARBA00023211"/>
    </source>
</evidence>
<keyword evidence="15" id="KW-0902">Two-component regulatory system</keyword>
<dbReference type="Pfam" id="PF02518">
    <property type="entry name" value="HATPase_c"/>
    <property type="match status" value="1"/>
</dbReference>
<keyword evidence="10 24" id="KW-0418">Kinase</keyword>
<dbReference type="PROSITE" id="PS50109">
    <property type="entry name" value="HIS_KIN"/>
    <property type="match status" value="1"/>
</dbReference>
<dbReference type="AlphaFoldDB" id="Q9RZN3"/>
<evidence type="ECO:0000256" key="6">
    <source>
        <dbReference type="ARBA" id="ARBA00022475"/>
    </source>
</evidence>
<dbReference type="SUPFAM" id="SSF158472">
    <property type="entry name" value="HAMP domain-like"/>
    <property type="match status" value="1"/>
</dbReference>
<dbReference type="PIR" id="H75627">
    <property type="entry name" value="H75627"/>
</dbReference>
<keyword evidence="16" id="KW-0346">Stress response</keyword>
<keyword evidence="7" id="KW-0597">Phosphoprotein</keyword>
<sequence length="451" mass="48541">MTIRTRLALGVALQTAIIVLVVAAVQFLALRSFLVASESQRLEGLMPRLTAELDHRPLTARPPLVITSLPRNVDARVVQGGQVVAVTDEFPALPLTLPAGYAPRAGHQVLVAPLVLRGQPATAQIASDVLGVVDPLRAYLRALAVTVPAAALLVALLSSALAGRLLRPVARLQAAAARLGQGNNLRLPLPGAGRSDELGRLADTLQTSFTQLADVREREEEFTRAAAHDLRSPLAALKVRLQGSLATPRSEAELRENMREALADVDRMQRLTDHLLLLARGTRTVHLRPVDLADLAGEAVDRARETAPDVRLDFETWGDTLIPGDEALLTRLLENLIGNGRRYGQGADMTVRVWGEPDRVRLTVQDAGPGVPAEALPRLTEPFYQVDAARSGEGNGLGLAIVDRIVQLHGGTVLFEATRPRGLCVTVDLPRPQPTKNTTCAASRAREPFRT</sequence>
<keyword evidence="12" id="KW-0067">ATP-binding</keyword>
<dbReference type="PROSITE" id="PS50885">
    <property type="entry name" value="HAMP"/>
    <property type="match status" value="1"/>
</dbReference>
<keyword evidence="17" id="KW-0843">Virulence</keyword>
<dbReference type="CDD" id="cd00082">
    <property type="entry name" value="HisKA"/>
    <property type="match status" value="1"/>
</dbReference>
<evidence type="ECO:0000256" key="2">
    <source>
        <dbReference type="ARBA" id="ARBA00001936"/>
    </source>
</evidence>
<dbReference type="InterPro" id="IPR004358">
    <property type="entry name" value="Sig_transdc_His_kin-like_C"/>
</dbReference>
<evidence type="ECO:0000313" key="25">
    <source>
        <dbReference type="Proteomes" id="UP000002524"/>
    </source>
</evidence>
<keyword evidence="6" id="KW-1003">Cell membrane</keyword>
<keyword evidence="24" id="KW-0614">Plasmid</keyword>
<dbReference type="SUPFAM" id="SSF55874">
    <property type="entry name" value="ATPase domain of HSP90 chaperone/DNA topoisomerase II/histidine kinase"/>
    <property type="match status" value="1"/>
</dbReference>
<dbReference type="GeneID" id="69519339"/>
<dbReference type="RefSeq" id="WP_010883957.1">
    <property type="nucleotide sequence ID" value="NC_000958.1"/>
</dbReference>
<dbReference type="InterPro" id="IPR003661">
    <property type="entry name" value="HisK_dim/P_dom"/>
</dbReference>
<keyword evidence="25" id="KW-1185">Reference proteome</keyword>
<dbReference type="GO" id="GO:0005886">
    <property type="term" value="C:plasma membrane"/>
    <property type="evidence" value="ECO:0007669"/>
    <property type="project" value="UniProtKB-SubCell"/>
</dbReference>
<keyword evidence="21" id="KW-1133">Transmembrane helix</keyword>
<comment type="catalytic activity">
    <reaction evidence="1">
        <text>ATP + protein L-histidine = ADP + protein N-phospho-L-histidine.</text>
        <dbReference type="EC" id="2.7.13.3"/>
    </reaction>
</comment>
<evidence type="ECO:0000256" key="3">
    <source>
        <dbReference type="ARBA" id="ARBA00001946"/>
    </source>
</evidence>
<dbReference type="EC" id="2.7.13.3" evidence="5"/>
<dbReference type="CDD" id="cd00075">
    <property type="entry name" value="HATPase"/>
    <property type="match status" value="1"/>
</dbReference>
<evidence type="ECO:0000256" key="8">
    <source>
        <dbReference type="ARBA" id="ARBA00022679"/>
    </source>
</evidence>
<dbReference type="InterPro" id="IPR005467">
    <property type="entry name" value="His_kinase_dom"/>
</dbReference>
<evidence type="ECO:0000256" key="20">
    <source>
        <dbReference type="ARBA" id="ARBA00041776"/>
    </source>
</evidence>
<dbReference type="PANTHER" id="PTHR44936">
    <property type="entry name" value="SENSOR PROTEIN CREC"/>
    <property type="match status" value="1"/>
</dbReference>
<comment type="cofactor">
    <cofactor evidence="2">
        <name>Mn(2+)</name>
        <dbReference type="ChEBI" id="CHEBI:29035"/>
    </cofactor>
</comment>
<evidence type="ECO:0000256" key="7">
    <source>
        <dbReference type="ARBA" id="ARBA00022553"/>
    </source>
</evidence>
<evidence type="ECO:0000256" key="14">
    <source>
        <dbReference type="ARBA" id="ARBA00022912"/>
    </source>
</evidence>
<proteinExistence type="predicted"/>
<dbReference type="Pfam" id="PF00512">
    <property type="entry name" value="HisKA"/>
    <property type="match status" value="1"/>
</dbReference>
<evidence type="ECO:0000256" key="16">
    <source>
        <dbReference type="ARBA" id="ARBA00023016"/>
    </source>
</evidence>
<evidence type="ECO:0000256" key="21">
    <source>
        <dbReference type="SAM" id="Phobius"/>
    </source>
</evidence>
<comment type="cofactor">
    <cofactor evidence="3">
        <name>Mg(2+)</name>
        <dbReference type="ChEBI" id="CHEBI:18420"/>
    </cofactor>
</comment>
<dbReference type="SUPFAM" id="SSF47384">
    <property type="entry name" value="Homodimeric domain of signal transducing histidine kinase"/>
    <property type="match status" value="1"/>
</dbReference>
<evidence type="ECO:0000259" key="23">
    <source>
        <dbReference type="PROSITE" id="PS50885"/>
    </source>
</evidence>
<keyword evidence="13" id="KW-0460">Magnesium</keyword>
<keyword evidence="21" id="KW-0812">Transmembrane</keyword>
<evidence type="ECO:0000256" key="17">
    <source>
        <dbReference type="ARBA" id="ARBA00023026"/>
    </source>
</evidence>
<dbReference type="SMART" id="SM00304">
    <property type="entry name" value="HAMP"/>
    <property type="match status" value="1"/>
</dbReference>
<dbReference type="PANTHER" id="PTHR44936:SF9">
    <property type="entry name" value="SENSOR PROTEIN CREC"/>
    <property type="match status" value="1"/>
</dbReference>
<keyword evidence="9" id="KW-0547">Nucleotide-binding</keyword>
<dbReference type="InParanoid" id="Q9RZN3"/>
<dbReference type="Gene3D" id="1.10.287.130">
    <property type="match status" value="1"/>
</dbReference>
<keyword evidence="18" id="KW-0464">Manganese</keyword>
<feature type="transmembrane region" description="Helical" evidence="21">
    <location>
        <begin position="7"/>
        <end position="29"/>
    </location>
</feature>
<dbReference type="InterPro" id="IPR003660">
    <property type="entry name" value="HAMP_dom"/>
</dbReference>
<evidence type="ECO:0000256" key="15">
    <source>
        <dbReference type="ARBA" id="ARBA00023012"/>
    </source>
</evidence>